<accession>R4MKK2</accession>
<dbReference type="PATRIC" id="fig|1310114.3.peg.3747"/>
<gene>
    <name evidence="2" type="ORF">J113_17745</name>
</gene>
<dbReference type="InterPro" id="IPR020541">
    <property type="entry name" value="Chorismate_synthase_CS"/>
</dbReference>
<reference evidence="2 3" key="1">
    <citation type="journal article" date="2013" name="Genome Announc.">
        <title>Whole-Genome Sequences of Four Clinical Isolates of Mycobacterium tuberculosis from Tamil Nadu, South India.</title>
        <authorList>
            <person name="Narayanan S."/>
            <person name="Deshpande U."/>
        </authorList>
    </citation>
    <scope>NUCLEOTIDE SEQUENCE [LARGE SCALE GENOMIC DNA]</scope>
    <source>
        <strain evidence="2 3">CAS/NITR204</strain>
    </source>
</reference>
<dbReference type="AlphaFoldDB" id="R4MKK2"/>
<dbReference type="HOGENOM" id="CLU_2881136_0_0_11"/>
<dbReference type="EMBL" id="CP005386">
    <property type="protein sequence ID" value="AGL27997.1"/>
    <property type="molecule type" value="Genomic_DNA"/>
</dbReference>
<sequence length="63" mass="6169">MGALTCGVAGRGKMDVALDHAGESHGRALVAVVEGMVAGVHVTSADSPTSWPDAGWATAAAHG</sequence>
<dbReference type="PROSITE" id="PS00787">
    <property type="entry name" value="CHORISMATE_SYNTHASE_1"/>
    <property type="match status" value="1"/>
</dbReference>
<dbReference type="GO" id="GO:0009073">
    <property type="term" value="P:aromatic amino acid family biosynthetic process"/>
    <property type="evidence" value="ECO:0007669"/>
    <property type="project" value="InterPro"/>
</dbReference>
<dbReference type="UniPathway" id="UPA00053">
    <property type="reaction ID" value="UER00090"/>
</dbReference>
<dbReference type="GO" id="GO:0009423">
    <property type="term" value="P:chorismate biosynthetic process"/>
    <property type="evidence" value="ECO:0007669"/>
    <property type="project" value="UniProtKB-UniPathway"/>
</dbReference>
<feature type="region of interest" description="Disordered" evidence="1">
    <location>
        <begin position="44"/>
        <end position="63"/>
    </location>
</feature>
<dbReference type="GO" id="GO:0004107">
    <property type="term" value="F:chorismate synthase activity"/>
    <property type="evidence" value="ECO:0007669"/>
    <property type="project" value="UniProtKB-EC"/>
</dbReference>
<proteinExistence type="predicted"/>
<dbReference type="KEGG" id="mtuc:J113_17745"/>
<evidence type="ECO:0000256" key="1">
    <source>
        <dbReference type="SAM" id="MobiDB-lite"/>
    </source>
</evidence>
<dbReference type="EC" id="4.2.3.5" evidence="2"/>
<dbReference type="Proteomes" id="UP000013548">
    <property type="component" value="Chromosome"/>
</dbReference>
<evidence type="ECO:0000313" key="2">
    <source>
        <dbReference type="EMBL" id="AGL27997.1"/>
    </source>
</evidence>
<organism evidence="2 3">
    <name type="scientific">Mycobacterium tuberculosis CAS/NITR204</name>
    <dbReference type="NCBI Taxonomy" id="1310114"/>
    <lineage>
        <taxon>Bacteria</taxon>
        <taxon>Bacillati</taxon>
        <taxon>Actinomycetota</taxon>
        <taxon>Actinomycetes</taxon>
        <taxon>Mycobacteriales</taxon>
        <taxon>Mycobacteriaceae</taxon>
        <taxon>Mycobacterium</taxon>
        <taxon>Mycobacterium tuberculosis complex</taxon>
    </lineage>
</organism>
<keyword evidence="2" id="KW-0456">Lyase</keyword>
<dbReference type="BioCyc" id="MTUB1310114:G13A2-2572-MONOMER"/>
<dbReference type="InterPro" id="IPR035904">
    <property type="entry name" value="Chorismate_synth_AroC_sf"/>
</dbReference>
<protein>
    <submittedName>
        <fullName evidence="2">Chorismate synthase</fullName>
        <ecNumber evidence="2">4.2.3.5</ecNumber>
    </submittedName>
</protein>
<dbReference type="SUPFAM" id="SSF103263">
    <property type="entry name" value="Chorismate synthase, AroC"/>
    <property type="match status" value="1"/>
</dbReference>
<evidence type="ECO:0000313" key="3">
    <source>
        <dbReference type="Proteomes" id="UP000013548"/>
    </source>
</evidence>
<name>R4MKK2_MYCTX</name>